<feature type="domain" description="MiT/TFE transcription factors C-terminal" evidence="7">
    <location>
        <begin position="4"/>
        <end position="128"/>
    </location>
</feature>
<evidence type="ECO:0000256" key="2">
    <source>
        <dbReference type="ARBA" id="ARBA00023015"/>
    </source>
</evidence>
<keyword evidence="4" id="KW-0804">Transcription</keyword>
<keyword evidence="3" id="KW-0238">DNA-binding</keyword>
<accession>A0ABV0QB51</accession>
<name>A0ABV0QB51_9TELE</name>
<evidence type="ECO:0000256" key="4">
    <source>
        <dbReference type="ARBA" id="ARBA00023163"/>
    </source>
</evidence>
<dbReference type="Proteomes" id="UP001434883">
    <property type="component" value="Unassembled WGS sequence"/>
</dbReference>
<evidence type="ECO:0000256" key="3">
    <source>
        <dbReference type="ARBA" id="ARBA00023125"/>
    </source>
</evidence>
<evidence type="ECO:0000259" key="7">
    <source>
        <dbReference type="Pfam" id="PF11851"/>
    </source>
</evidence>
<organism evidence="8 9">
    <name type="scientific">Xenoophorus captivus</name>
    <dbReference type="NCBI Taxonomy" id="1517983"/>
    <lineage>
        <taxon>Eukaryota</taxon>
        <taxon>Metazoa</taxon>
        <taxon>Chordata</taxon>
        <taxon>Craniata</taxon>
        <taxon>Vertebrata</taxon>
        <taxon>Euteleostomi</taxon>
        <taxon>Actinopterygii</taxon>
        <taxon>Neopterygii</taxon>
        <taxon>Teleostei</taxon>
        <taxon>Neoteleostei</taxon>
        <taxon>Acanthomorphata</taxon>
        <taxon>Ovalentaria</taxon>
        <taxon>Atherinomorphae</taxon>
        <taxon>Cyprinodontiformes</taxon>
        <taxon>Goodeidae</taxon>
        <taxon>Xenoophorus</taxon>
    </lineage>
</organism>
<keyword evidence="9" id="KW-1185">Reference proteome</keyword>
<feature type="non-terminal residue" evidence="8">
    <location>
        <position position="1"/>
    </location>
</feature>
<dbReference type="Pfam" id="PF11851">
    <property type="entry name" value="DUF3371"/>
    <property type="match status" value="1"/>
</dbReference>
<evidence type="ECO:0000256" key="5">
    <source>
        <dbReference type="ARBA" id="ARBA00023242"/>
    </source>
</evidence>
<evidence type="ECO:0000313" key="8">
    <source>
        <dbReference type="EMBL" id="MEQ2193053.1"/>
    </source>
</evidence>
<gene>
    <name evidence="8" type="ORF">XENOCAPTIV_022636</name>
</gene>
<sequence length="132" mass="14459">ELEMHARAHGLAITSSALCSAEVGVRPIKQEPALEDCHQDQYTLHPHRQHHHACTPEQPSTLELKEGHSNFPEGHYIGIHNKAGSKLNDILMEDNLSPVRGGDPLLSSVSPDASKDSSRKSSFSMDENEEGC</sequence>
<comment type="caution">
    <text evidence="8">The sequence shown here is derived from an EMBL/GenBank/DDBJ whole genome shotgun (WGS) entry which is preliminary data.</text>
</comment>
<feature type="region of interest" description="Disordered" evidence="6">
    <location>
        <begin position="94"/>
        <end position="132"/>
    </location>
</feature>
<proteinExistence type="predicted"/>
<dbReference type="PANTHER" id="PTHR45776:SF4">
    <property type="entry name" value="MICROPHTHALMIA-ASSOCIATED TRANSCRIPTION FACTOR"/>
    <property type="match status" value="1"/>
</dbReference>
<evidence type="ECO:0000256" key="6">
    <source>
        <dbReference type="SAM" id="MobiDB-lite"/>
    </source>
</evidence>
<comment type="subcellular location">
    <subcellularLocation>
        <location evidence="1">Nucleus</location>
    </subcellularLocation>
</comment>
<dbReference type="PANTHER" id="PTHR45776">
    <property type="entry name" value="MIP04163P"/>
    <property type="match status" value="1"/>
</dbReference>
<dbReference type="InterPro" id="IPR021802">
    <property type="entry name" value="MiT/TFE_C"/>
</dbReference>
<reference evidence="8 9" key="1">
    <citation type="submission" date="2021-06" db="EMBL/GenBank/DDBJ databases">
        <authorList>
            <person name="Palmer J.M."/>
        </authorList>
    </citation>
    <scope>NUCLEOTIDE SEQUENCE [LARGE SCALE GENOMIC DNA]</scope>
    <source>
        <strain evidence="8 9">XC_2019</strain>
        <tissue evidence="8">Muscle</tissue>
    </source>
</reference>
<keyword evidence="2" id="KW-0805">Transcription regulation</keyword>
<evidence type="ECO:0000313" key="9">
    <source>
        <dbReference type="Proteomes" id="UP001434883"/>
    </source>
</evidence>
<dbReference type="EMBL" id="JAHRIN010005070">
    <property type="protein sequence ID" value="MEQ2193053.1"/>
    <property type="molecule type" value="Genomic_DNA"/>
</dbReference>
<evidence type="ECO:0000256" key="1">
    <source>
        <dbReference type="ARBA" id="ARBA00004123"/>
    </source>
</evidence>
<keyword evidence="5" id="KW-0539">Nucleus</keyword>
<protein>
    <recommendedName>
        <fullName evidence="7">MiT/TFE transcription factors C-terminal domain-containing protein</fullName>
    </recommendedName>
</protein>